<evidence type="ECO:0000256" key="2">
    <source>
        <dbReference type="ARBA" id="ARBA00022801"/>
    </source>
</evidence>
<dbReference type="AlphaFoldDB" id="A0A9D5S893"/>
<dbReference type="PANTHER" id="PTHR43037">
    <property type="entry name" value="UNNAMED PRODUCT-RELATED"/>
    <property type="match status" value="1"/>
</dbReference>
<dbReference type="SUPFAM" id="SSF53474">
    <property type="entry name" value="alpha/beta-Hydrolases"/>
    <property type="match status" value="1"/>
</dbReference>
<keyword evidence="1 3" id="KW-0732">Signal</keyword>
<accession>A0A9D5S893</accession>
<keyword evidence="2 4" id="KW-0378">Hydrolase</keyword>
<dbReference type="InterPro" id="IPR050955">
    <property type="entry name" value="Plant_Biomass_Hydrol_Est"/>
</dbReference>
<gene>
    <name evidence="4" type="ORF">E7101_00605</name>
</gene>
<evidence type="ECO:0000313" key="5">
    <source>
        <dbReference type="Proteomes" id="UP000806522"/>
    </source>
</evidence>
<dbReference type="InterPro" id="IPR029058">
    <property type="entry name" value="AB_hydrolase_fold"/>
</dbReference>
<dbReference type="Proteomes" id="UP000806522">
    <property type="component" value="Unassembled WGS sequence"/>
</dbReference>
<evidence type="ECO:0000256" key="3">
    <source>
        <dbReference type="SAM" id="SignalP"/>
    </source>
</evidence>
<name>A0A9D5S893_XYLRU</name>
<organism evidence="4 5">
    <name type="scientific">Xylanibacter ruminicola</name>
    <name type="common">Prevotella ruminicola</name>
    <dbReference type="NCBI Taxonomy" id="839"/>
    <lineage>
        <taxon>Bacteria</taxon>
        <taxon>Pseudomonadati</taxon>
        <taxon>Bacteroidota</taxon>
        <taxon>Bacteroidia</taxon>
        <taxon>Bacteroidales</taxon>
        <taxon>Prevotellaceae</taxon>
        <taxon>Xylanibacter</taxon>
    </lineage>
</organism>
<comment type="caution">
    <text evidence="4">The sequence shown here is derived from an EMBL/GenBank/DDBJ whole genome shotgun (WGS) entry which is preliminary data.</text>
</comment>
<protein>
    <submittedName>
        <fullName evidence="4">Alpha/beta hydrolase</fullName>
    </submittedName>
</protein>
<feature type="chain" id="PRO_5039657057" evidence="3">
    <location>
        <begin position="24"/>
        <end position="373"/>
    </location>
</feature>
<dbReference type="EMBL" id="SUYC01000001">
    <property type="protein sequence ID" value="MBE6269446.1"/>
    <property type="molecule type" value="Genomic_DNA"/>
</dbReference>
<dbReference type="Gene3D" id="3.40.50.1820">
    <property type="entry name" value="alpha/beta hydrolase"/>
    <property type="match status" value="1"/>
</dbReference>
<evidence type="ECO:0000313" key="4">
    <source>
        <dbReference type="EMBL" id="MBE6269446.1"/>
    </source>
</evidence>
<feature type="signal peptide" evidence="3">
    <location>
        <begin position="1"/>
        <end position="23"/>
    </location>
</feature>
<dbReference type="GO" id="GO:0016787">
    <property type="term" value="F:hydrolase activity"/>
    <property type="evidence" value="ECO:0007669"/>
    <property type="project" value="UniProtKB-KW"/>
</dbReference>
<sequence length="373" mass="42662">MTMKAKQLTILLMWLTTSFTASAATTDKQTLINEWKDSVRHVFADAYRNKVLVNDSLTMKLHWSVYGPKPADGYALYISLHGGGGAPAELNDQQWENQKRLYRPQGAVYLSPRAITNSWDLHFRPEDDTFYRQIIMMMQAYCDVNPNKVYIMGYSAGGDGVWRLGPRMADHWAAASMMAGHPGDVSLLNLRNTPFMIWCGQLDDAYDRVYRCQDRIAEMDSLHTADPEGYIHEGHIVEGKGHWMDRVDTVAVSWMANYQRNPYPKRVVWHQADVVTPYFYWLSAPANELARDKEVRADINGNTITISRCDYSQLTLSLCQEMVDLKKPVTIIYQGSKLFKGKVKSQPGLLRRTLYQRNDPAYMCPAQVTVKIK</sequence>
<reference evidence="4" key="1">
    <citation type="submission" date="2019-04" db="EMBL/GenBank/DDBJ databases">
        <title>Evolution of Biomass-Degrading Anaerobic Consortia Revealed by Metagenomics.</title>
        <authorList>
            <person name="Peng X."/>
        </authorList>
    </citation>
    <scope>NUCLEOTIDE SEQUENCE</scope>
    <source>
        <strain evidence="4">SIG140</strain>
    </source>
</reference>
<proteinExistence type="predicted"/>
<evidence type="ECO:0000256" key="1">
    <source>
        <dbReference type="ARBA" id="ARBA00022729"/>
    </source>
</evidence>
<dbReference type="PANTHER" id="PTHR43037:SF5">
    <property type="entry name" value="FERULOYL ESTERASE"/>
    <property type="match status" value="1"/>
</dbReference>